<dbReference type="GO" id="GO:0004757">
    <property type="term" value="F:sepiapterin reductase (NADP+) activity"/>
    <property type="evidence" value="ECO:0007669"/>
    <property type="project" value="TreeGrafter"/>
</dbReference>
<reference evidence="5" key="1">
    <citation type="submission" date="2022-07" db="EMBL/GenBank/DDBJ databases">
        <title>Phylogenomic reconstructions and comparative analyses of Kickxellomycotina fungi.</title>
        <authorList>
            <person name="Reynolds N.K."/>
            <person name="Stajich J.E."/>
            <person name="Barry K."/>
            <person name="Grigoriev I.V."/>
            <person name="Crous P."/>
            <person name="Smith M.E."/>
        </authorList>
    </citation>
    <scope>NUCLEOTIDE SEQUENCE</scope>
    <source>
        <strain evidence="5">NRRL 1566</strain>
    </source>
</reference>
<dbReference type="PANTHER" id="PTHR44085">
    <property type="entry name" value="SEPIAPTERIN REDUCTASE"/>
    <property type="match status" value="1"/>
</dbReference>
<dbReference type="InterPro" id="IPR002347">
    <property type="entry name" value="SDR_fam"/>
</dbReference>
<sequence>MSKKLVHLYIVTGATGGLGEALVQALARHAADQNEERHMVLVGRNQQKLESISIQAANAHLYCVPGLDLKQPPDHTTSQIMAKFRSVSDAVSPTYITLIHCAGSIGDLSKTVGQYTADEIVQYTTVNFTSYCTLTSQFLNFTTASTAQRISIVNISSLLAVCAFANWGLYASIKAARDQLLKVVAKENTDGRVKTLSYSPGPLDNSMQQAVRETIGDKEQQDTYAQLHRENKLVAVDTTANLLCTLLDKWEFESGAHIDIFDLVPPPA</sequence>
<name>A0A9W8I5M6_9FUNG</name>
<comment type="caution">
    <text evidence="5">The sequence shown here is derived from an EMBL/GenBank/DDBJ whole genome shotgun (WGS) entry which is preliminary data.</text>
</comment>
<dbReference type="GO" id="GO:0005737">
    <property type="term" value="C:cytoplasm"/>
    <property type="evidence" value="ECO:0007669"/>
    <property type="project" value="UniProtKB-SubCell"/>
</dbReference>
<keyword evidence="2" id="KW-0963">Cytoplasm</keyword>
<evidence type="ECO:0000256" key="3">
    <source>
        <dbReference type="ARBA" id="ARBA00022857"/>
    </source>
</evidence>
<dbReference type="Proteomes" id="UP001139887">
    <property type="component" value="Unassembled WGS sequence"/>
</dbReference>
<dbReference type="InterPro" id="IPR051721">
    <property type="entry name" value="Biopterin_syn/organic_redct"/>
</dbReference>
<dbReference type="Gene3D" id="3.40.50.720">
    <property type="entry name" value="NAD(P)-binding Rossmann-like Domain"/>
    <property type="match status" value="1"/>
</dbReference>
<organism evidence="5 6">
    <name type="scientific">Coemansia brasiliensis</name>
    <dbReference type="NCBI Taxonomy" id="2650707"/>
    <lineage>
        <taxon>Eukaryota</taxon>
        <taxon>Fungi</taxon>
        <taxon>Fungi incertae sedis</taxon>
        <taxon>Zoopagomycota</taxon>
        <taxon>Kickxellomycotina</taxon>
        <taxon>Kickxellomycetes</taxon>
        <taxon>Kickxellales</taxon>
        <taxon>Kickxellaceae</taxon>
        <taxon>Coemansia</taxon>
    </lineage>
</organism>
<dbReference type="EMBL" id="JANBUW010000172">
    <property type="protein sequence ID" value="KAJ2848408.1"/>
    <property type="molecule type" value="Genomic_DNA"/>
</dbReference>
<keyword evidence="4" id="KW-0560">Oxidoreductase</keyword>
<dbReference type="GO" id="GO:0006729">
    <property type="term" value="P:tetrahydrobiopterin biosynthetic process"/>
    <property type="evidence" value="ECO:0007669"/>
    <property type="project" value="TreeGrafter"/>
</dbReference>
<keyword evidence="6" id="KW-1185">Reference proteome</keyword>
<keyword evidence="3" id="KW-0521">NADP</keyword>
<proteinExistence type="predicted"/>
<dbReference type="PRINTS" id="PR00081">
    <property type="entry name" value="GDHRDH"/>
</dbReference>
<evidence type="ECO:0000313" key="5">
    <source>
        <dbReference type="EMBL" id="KAJ2848408.1"/>
    </source>
</evidence>
<evidence type="ECO:0000256" key="2">
    <source>
        <dbReference type="ARBA" id="ARBA00022490"/>
    </source>
</evidence>
<dbReference type="OrthoDB" id="153074at2759"/>
<evidence type="ECO:0008006" key="7">
    <source>
        <dbReference type="Google" id="ProtNLM"/>
    </source>
</evidence>
<dbReference type="PANTHER" id="PTHR44085:SF2">
    <property type="entry name" value="SEPIAPTERIN REDUCTASE"/>
    <property type="match status" value="1"/>
</dbReference>
<dbReference type="SUPFAM" id="SSF51735">
    <property type="entry name" value="NAD(P)-binding Rossmann-fold domains"/>
    <property type="match status" value="1"/>
</dbReference>
<evidence type="ECO:0000256" key="4">
    <source>
        <dbReference type="ARBA" id="ARBA00023002"/>
    </source>
</evidence>
<dbReference type="InterPro" id="IPR036291">
    <property type="entry name" value="NAD(P)-bd_dom_sf"/>
</dbReference>
<comment type="subcellular location">
    <subcellularLocation>
        <location evidence="1">Cytoplasm</location>
    </subcellularLocation>
</comment>
<dbReference type="Pfam" id="PF00106">
    <property type="entry name" value="adh_short"/>
    <property type="match status" value="1"/>
</dbReference>
<evidence type="ECO:0000256" key="1">
    <source>
        <dbReference type="ARBA" id="ARBA00004496"/>
    </source>
</evidence>
<dbReference type="AlphaFoldDB" id="A0A9W8I5M6"/>
<accession>A0A9W8I5M6</accession>
<gene>
    <name evidence="5" type="ORF">IWW36_003315</name>
</gene>
<evidence type="ECO:0000313" key="6">
    <source>
        <dbReference type="Proteomes" id="UP001139887"/>
    </source>
</evidence>
<protein>
    <recommendedName>
        <fullName evidence="7">Sepiapterin reductase</fullName>
    </recommendedName>
</protein>